<keyword evidence="3 5" id="KW-1133">Transmembrane helix</keyword>
<dbReference type="Pfam" id="PF00335">
    <property type="entry name" value="Tetraspanin"/>
    <property type="match status" value="1"/>
</dbReference>
<evidence type="ECO:0000256" key="1">
    <source>
        <dbReference type="ARBA" id="ARBA00004141"/>
    </source>
</evidence>
<dbReference type="AlphaFoldDB" id="A0A1W0WHK1"/>
<evidence type="ECO:0000256" key="5">
    <source>
        <dbReference type="SAM" id="Phobius"/>
    </source>
</evidence>
<accession>A0A1W0WHK1</accession>
<evidence type="ECO:0000256" key="2">
    <source>
        <dbReference type="ARBA" id="ARBA00022692"/>
    </source>
</evidence>
<evidence type="ECO:0000313" key="7">
    <source>
        <dbReference type="Proteomes" id="UP000192578"/>
    </source>
</evidence>
<keyword evidence="7" id="KW-1185">Reference proteome</keyword>
<proteinExistence type="predicted"/>
<evidence type="ECO:0000256" key="3">
    <source>
        <dbReference type="ARBA" id="ARBA00022989"/>
    </source>
</evidence>
<dbReference type="EMBL" id="MTYJ01000101">
    <property type="protein sequence ID" value="OQV14662.1"/>
    <property type="molecule type" value="Genomic_DNA"/>
</dbReference>
<dbReference type="Proteomes" id="UP000192578">
    <property type="component" value="Unassembled WGS sequence"/>
</dbReference>
<feature type="transmembrane region" description="Helical" evidence="5">
    <location>
        <begin position="172"/>
        <end position="198"/>
    </location>
</feature>
<dbReference type="SUPFAM" id="SSF48652">
    <property type="entry name" value="Tetraspanin"/>
    <property type="match status" value="1"/>
</dbReference>
<feature type="transmembrane region" description="Helical" evidence="5">
    <location>
        <begin position="63"/>
        <end position="85"/>
    </location>
</feature>
<protein>
    <recommendedName>
        <fullName evidence="8">Tetraspanin</fullName>
    </recommendedName>
</protein>
<keyword evidence="2 5" id="KW-0812">Transmembrane</keyword>
<evidence type="ECO:0008006" key="8">
    <source>
        <dbReference type="Google" id="ProtNLM"/>
    </source>
</evidence>
<dbReference type="PANTHER" id="PTHR19282:SF544">
    <property type="entry name" value="TETRASPANIN"/>
    <property type="match status" value="1"/>
</dbReference>
<dbReference type="GO" id="GO:0005886">
    <property type="term" value="C:plasma membrane"/>
    <property type="evidence" value="ECO:0007669"/>
    <property type="project" value="TreeGrafter"/>
</dbReference>
<evidence type="ECO:0000313" key="6">
    <source>
        <dbReference type="EMBL" id="OQV14662.1"/>
    </source>
</evidence>
<dbReference type="OrthoDB" id="6763237at2759"/>
<reference evidence="7" key="1">
    <citation type="submission" date="2017-01" db="EMBL/GenBank/DDBJ databases">
        <title>Comparative genomics of anhydrobiosis in the tardigrade Hypsibius dujardini.</title>
        <authorList>
            <person name="Yoshida Y."/>
            <person name="Koutsovoulos G."/>
            <person name="Laetsch D."/>
            <person name="Stevens L."/>
            <person name="Kumar S."/>
            <person name="Horikawa D."/>
            <person name="Ishino K."/>
            <person name="Komine S."/>
            <person name="Tomita M."/>
            <person name="Blaxter M."/>
            <person name="Arakawa K."/>
        </authorList>
    </citation>
    <scope>NUCLEOTIDE SEQUENCE [LARGE SCALE GENOMIC DNA]</scope>
    <source>
        <strain evidence="7">Z151</strain>
    </source>
</reference>
<dbReference type="InterPro" id="IPR018499">
    <property type="entry name" value="Tetraspanin/Peripherin"/>
</dbReference>
<dbReference type="CDD" id="cd03127">
    <property type="entry name" value="tetraspanin_LEL"/>
    <property type="match status" value="1"/>
</dbReference>
<dbReference type="PANTHER" id="PTHR19282">
    <property type="entry name" value="TETRASPANIN"/>
    <property type="match status" value="1"/>
</dbReference>
<organism evidence="6 7">
    <name type="scientific">Hypsibius exemplaris</name>
    <name type="common">Freshwater tardigrade</name>
    <dbReference type="NCBI Taxonomy" id="2072580"/>
    <lineage>
        <taxon>Eukaryota</taxon>
        <taxon>Metazoa</taxon>
        <taxon>Ecdysozoa</taxon>
        <taxon>Tardigrada</taxon>
        <taxon>Eutardigrada</taxon>
        <taxon>Parachela</taxon>
        <taxon>Hypsibioidea</taxon>
        <taxon>Hypsibiidae</taxon>
        <taxon>Hypsibius</taxon>
    </lineage>
</organism>
<evidence type="ECO:0000256" key="4">
    <source>
        <dbReference type="ARBA" id="ARBA00023136"/>
    </source>
</evidence>
<name>A0A1W0WHK1_HYPEX</name>
<gene>
    <name evidence="6" type="ORF">BV898_11168</name>
</gene>
<sequence>MFLSFVYIVIGCLIAAAVQGKLSAFGGHLLLNAIWLAIILGGLLIIIGLLIGWAAFMRHLSTLIMANVLLAVTGVTFIGLSAYVYDAYTNAGVDLVDVLKVEMRQYDSRNVTTRLAMDLYQKQLNCCGLWYSFDWLDQPFKAIPTSCPGPNPLLATGCATLIMNYVSQTVDLALHVVGGVSGSFVLGLALITAMCCALHRQSPRGARNYRMVFQRDPSIGSWRSRDTLEYGVAAVMEVP</sequence>
<dbReference type="InterPro" id="IPR008952">
    <property type="entry name" value="Tetraspanin_EC2_sf"/>
</dbReference>
<comment type="caution">
    <text evidence="6">The sequence shown here is derived from an EMBL/GenBank/DDBJ whole genome shotgun (WGS) entry which is preliminary data.</text>
</comment>
<dbReference type="Gene3D" id="1.10.1450.10">
    <property type="entry name" value="Tetraspanin"/>
    <property type="match status" value="1"/>
</dbReference>
<feature type="transmembrane region" description="Helical" evidence="5">
    <location>
        <begin position="33"/>
        <end position="56"/>
    </location>
</feature>
<comment type="subcellular location">
    <subcellularLocation>
        <location evidence="1">Membrane</location>
        <topology evidence="1">Multi-pass membrane protein</topology>
    </subcellularLocation>
</comment>
<keyword evidence="4 5" id="KW-0472">Membrane</keyword>